<dbReference type="Proteomes" id="UP000321820">
    <property type="component" value="Chromosome"/>
</dbReference>
<dbReference type="OrthoDB" id="9779797at2"/>
<proteinExistence type="predicted"/>
<gene>
    <name evidence="2" type="ORF">FTW19_01110</name>
</gene>
<dbReference type="RefSeq" id="WP_147645864.1">
    <property type="nucleotide sequence ID" value="NZ_CP042806.1"/>
</dbReference>
<name>A0A5B9E9I9_9BACT</name>
<dbReference type="KEGG" id="talb:FTW19_01110"/>
<protein>
    <submittedName>
        <fullName evidence="2">DUF2891 family protein</fullName>
    </submittedName>
</protein>
<keyword evidence="3" id="KW-1185">Reference proteome</keyword>
<dbReference type="AlphaFoldDB" id="A0A5B9E9I9"/>
<evidence type="ECO:0000313" key="3">
    <source>
        <dbReference type="Proteomes" id="UP000321820"/>
    </source>
</evidence>
<evidence type="ECO:0000313" key="2">
    <source>
        <dbReference type="EMBL" id="QEE26726.1"/>
    </source>
</evidence>
<dbReference type="Pfam" id="PF11199">
    <property type="entry name" value="DUF2891"/>
    <property type="match status" value="1"/>
</dbReference>
<evidence type="ECO:0000256" key="1">
    <source>
        <dbReference type="SAM" id="MobiDB-lite"/>
    </source>
</evidence>
<organism evidence="2 3">
    <name type="scientific">Terriglobus albidus</name>
    <dbReference type="NCBI Taxonomy" id="1592106"/>
    <lineage>
        <taxon>Bacteria</taxon>
        <taxon>Pseudomonadati</taxon>
        <taxon>Acidobacteriota</taxon>
        <taxon>Terriglobia</taxon>
        <taxon>Terriglobales</taxon>
        <taxon>Acidobacteriaceae</taxon>
        <taxon>Terriglobus</taxon>
    </lineage>
</organism>
<dbReference type="EMBL" id="CP042806">
    <property type="protein sequence ID" value="QEE26726.1"/>
    <property type="molecule type" value="Genomic_DNA"/>
</dbReference>
<sequence length="415" mass="45581">MAVGWKSLSLVITLGSAVAAAQHRSVDASKLAAYGKSLPKVTVPTFGLEQATYLAAWPLSCVDHPQAAPEGAQYLWLYGERPKLPVDYDKTRAFYGCYDWHSAVNSTWMMVALSKDYPDLPLRRLMQEKLTEHLGEKNIAGELEFFKTAKNFEKPYGYAWLLKLHAELSTWNDPEAAKLTANIKPLQEFFSTKLVDYYDHLPVASRAGVHPNTAMSMVLVLDALSAVPNDALKAAVVRNANRLFVTDRDCPTAFEPGGTEFLSPCLAEAQLMSRILPREQFPQWLADFLPPLESPQFQTLAKSVDVSRITDKEEFAGKSHLIGLAFDRAYAMTEIADALPAKDARITLLQQLAAINAAGGLKGLPDAGYLGSHWLGTYAVLYLRTARHAPPQPSGPANALPPVDSTKPVNGDRSR</sequence>
<accession>A0A5B9E9I9</accession>
<reference evidence="2 3" key="1">
    <citation type="submission" date="2019-08" db="EMBL/GenBank/DDBJ databases">
        <title>Complete genome sequence of Terriglobus albidus strain ORNL.</title>
        <authorList>
            <person name="Podar M."/>
        </authorList>
    </citation>
    <scope>NUCLEOTIDE SEQUENCE [LARGE SCALE GENOMIC DNA]</scope>
    <source>
        <strain evidence="2 3">ORNL</strain>
    </source>
</reference>
<dbReference type="InterPro" id="IPR021365">
    <property type="entry name" value="DUF2891"/>
</dbReference>
<feature type="region of interest" description="Disordered" evidence="1">
    <location>
        <begin position="390"/>
        <end position="415"/>
    </location>
</feature>